<evidence type="ECO:0000256" key="7">
    <source>
        <dbReference type="ARBA" id="ARBA00022824"/>
    </source>
</evidence>
<feature type="transmembrane region" description="Helical" evidence="10">
    <location>
        <begin position="375"/>
        <end position="396"/>
    </location>
</feature>
<organism evidence="12 13">
    <name type="scientific">Portunus trituberculatus</name>
    <name type="common">Swimming crab</name>
    <name type="synonym">Neptunus trituberculatus</name>
    <dbReference type="NCBI Taxonomy" id="210409"/>
    <lineage>
        <taxon>Eukaryota</taxon>
        <taxon>Metazoa</taxon>
        <taxon>Ecdysozoa</taxon>
        <taxon>Arthropoda</taxon>
        <taxon>Crustacea</taxon>
        <taxon>Multicrustacea</taxon>
        <taxon>Malacostraca</taxon>
        <taxon>Eumalacostraca</taxon>
        <taxon>Eucarida</taxon>
        <taxon>Decapoda</taxon>
        <taxon>Pleocyemata</taxon>
        <taxon>Brachyura</taxon>
        <taxon>Eubrachyura</taxon>
        <taxon>Portunoidea</taxon>
        <taxon>Portunidae</taxon>
        <taxon>Portuninae</taxon>
        <taxon>Portunus</taxon>
    </lineage>
</organism>
<dbReference type="PANTHER" id="PTHR12413:SF2">
    <property type="entry name" value="DOLICHYL PYROPHOSPHATE GLC1MAN9GLCNAC2 ALPHA-1,3-GLUCOSYLTRANSFERASE-RELATED"/>
    <property type="match status" value="1"/>
</dbReference>
<evidence type="ECO:0000256" key="1">
    <source>
        <dbReference type="ARBA" id="ARBA00004477"/>
    </source>
</evidence>
<dbReference type="GO" id="GO:0042283">
    <property type="term" value="F:dolichyl pyrophosphate Glc1Man9GlcNAc2 alpha-1,3-glucosyltransferase activity"/>
    <property type="evidence" value="ECO:0007669"/>
    <property type="project" value="TreeGrafter"/>
</dbReference>
<evidence type="ECO:0000256" key="8">
    <source>
        <dbReference type="ARBA" id="ARBA00022989"/>
    </source>
</evidence>
<dbReference type="GO" id="GO:0005789">
    <property type="term" value="C:endoplasmic reticulum membrane"/>
    <property type="evidence" value="ECO:0007669"/>
    <property type="project" value="UniProtKB-SubCell"/>
</dbReference>
<comment type="caution">
    <text evidence="12">The sequence shown here is derived from an EMBL/GenBank/DDBJ whole genome shotgun (WGS) entry which is preliminary data.</text>
</comment>
<evidence type="ECO:0000256" key="11">
    <source>
        <dbReference type="SAM" id="MobiDB-lite"/>
    </source>
</evidence>
<feature type="compositionally biased region" description="Low complexity" evidence="11">
    <location>
        <begin position="252"/>
        <end position="268"/>
    </location>
</feature>
<feature type="transmembrane region" description="Helical" evidence="10">
    <location>
        <begin position="315"/>
        <end position="333"/>
    </location>
</feature>
<evidence type="ECO:0000313" key="13">
    <source>
        <dbReference type="Proteomes" id="UP000324222"/>
    </source>
</evidence>
<dbReference type="InterPro" id="IPR004856">
    <property type="entry name" value="Glyco_trans_ALG6/ALG8"/>
</dbReference>
<dbReference type="Proteomes" id="UP000324222">
    <property type="component" value="Unassembled WGS sequence"/>
</dbReference>
<evidence type="ECO:0000256" key="3">
    <source>
        <dbReference type="ARBA" id="ARBA00008715"/>
    </source>
</evidence>
<evidence type="ECO:0000256" key="2">
    <source>
        <dbReference type="ARBA" id="ARBA00004922"/>
    </source>
</evidence>
<dbReference type="GO" id="GO:0006487">
    <property type="term" value="P:protein N-linked glycosylation"/>
    <property type="evidence" value="ECO:0007669"/>
    <property type="project" value="TreeGrafter"/>
</dbReference>
<feature type="region of interest" description="Disordered" evidence="11">
    <location>
        <begin position="233"/>
        <end position="274"/>
    </location>
</feature>
<dbReference type="PANTHER" id="PTHR12413">
    <property type="entry name" value="DOLICHYL GLYCOSYLTRANSFERASE"/>
    <property type="match status" value="1"/>
</dbReference>
<evidence type="ECO:0000256" key="10">
    <source>
        <dbReference type="RuleBase" id="RU363110"/>
    </source>
</evidence>
<keyword evidence="9 10" id="KW-0472">Membrane</keyword>
<evidence type="ECO:0000256" key="5">
    <source>
        <dbReference type="ARBA" id="ARBA00022679"/>
    </source>
</evidence>
<proteinExistence type="inferred from homology"/>
<comment type="similarity">
    <text evidence="3 10">Belongs to the ALG6/ALG8 glucosyltransferase family.</text>
</comment>
<dbReference type="OrthoDB" id="1689333at2759"/>
<evidence type="ECO:0000256" key="9">
    <source>
        <dbReference type="ARBA" id="ARBA00023136"/>
    </source>
</evidence>
<dbReference type="Pfam" id="PF03155">
    <property type="entry name" value="Alg6_Alg8"/>
    <property type="match status" value="2"/>
</dbReference>
<keyword evidence="8 10" id="KW-1133">Transmembrane helix</keyword>
<keyword evidence="7 10" id="KW-0256">Endoplasmic reticulum</keyword>
<comment type="subcellular location">
    <subcellularLocation>
        <location evidence="1 10">Endoplasmic reticulum membrane</location>
        <topology evidence="1 10">Multi-pass membrane protein</topology>
    </subcellularLocation>
</comment>
<evidence type="ECO:0000256" key="4">
    <source>
        <dbReference type="ARBA" id="ARBA00022676"/>
    </source>
</evidence>
<keyword evidence="4 10" id="KW-0328">Glycosyltransferase</keyword>
<protein>
    <recommendedName>
        <fullName evidence="10">Alpha-1,3-glucosyltransferase</fullName>
        <ecNumber evidence="10">2.4.1.-</ecNumber>
    </recommendedName>
</protein>
<reference evidence="12 13" key="1">
    <citation type="submission" date="2019-05" db="EMBL/GenBank/DDBJ databases">
        <title>Another draft genome of Portunus trituberculatus and its Hox gene families provides insights of decapod evolution.</title>
        <authorList>
            <person name="Jeong J.-H."/>
            <person name="Song I."/>
            <person name="Kim S."/>
            <person name="Choi T."/>
            <person name="Kim D."/>
            <person name="Ryu S."/>
            <person name="Kim W."/>
        </authorList>
    </citation>
    <scope>NUCLEOTIDE SEQUENCE [LARGE SCALE GENOMIC DNA]</scope>
    <source>
        <tissue evidence="12">Muscle</tissue>
    </source>
</reference>
<dbReference type="UniPathway" id="UPA00378"/>
<keyword evidence="6 10" id="KW-0812">Transmembrane</keyword>
<keyword evidence="5 10" id="KW-0808">Transferase</keyword>
<feature type="compositionally biased region" description="Low complexity" evidence="11">
    <location>
        <begin position="119"/>
        <end position="138"/>
    </location>
</feature>
<feature type="transmembrane region" description="Helical" evidence="10">
    <location>
        <begin position="345"/>
        <end position="363"/>
    </location>
</feature>
<dbReference type="AlphaFoldDB" id="A0A5B7F3B2"/>
<comment type="pathway">
    <text evidence="2 10">Protein modification; protein glycosylation.</text>
</comment>
<sequence>MENSAAGSDCPSRMFVRRLIGNAAKSTKKSASGSDHPSRMFGLAVIGMSCLKLLLLPAYRSTDFEVHRNWLAVTHSLPVDRWYVDQTSPWTLDYPPLFAWFEFLLAKSFHTTTQHHTHTSTTTLHPSTSTTPPHSITQPLHHHTTTTLLHNHHHHHTTHKHTSSHPHTTTTIPQHHITTLHIVSSSGGSFLRCCNAGHQQPQLCLAHDGVVPEAVRNCYRPCLRLRMQSVSVGRSGGQGGGQVKGSGGHSIRVSGGQRVRGSGSHSVRGSGGQGGGQVKGLLCLLRKGEAQAFLFLSIVGHFSLFPLLFTPQETPIKVVTALMLHTLFTVQVLRAQWGQPLLHAVENLYLLGLVPLFLLLELGPGRLGLGEGLPFLPLMLVSVYCALGVTYSWGRYPPMFCLHRKRSSLTLDVKLDILKREEQGDGTSTISRNLGLAQPTVWTVLNCEAIKKAEENVMDLQSRALSTHSAEDE</sequence>
<dbReference type="EC" id="2.4.1.-" evidence="10"/>
<feature type="transmembrane region" description="Helical" evidence="10">
    <location>
        <begin position="292"/>
        <end position="309"/>
    </location>
</feature>
<keyword evidence="13" id="KW-1185">Reference proteome</keyword>
<gene>
    <name evidence="12" type="primary">ALG8</name>
    <name evidence="12" type="ORF">E2C01_033681</name>
</gene>
<evidence type="ECO:0000256" key="6">
    <source>
        <dbReference type="ARBA" id="ARBA00022692"/>
    </source>
</evidence>
<feature type="compositionally biased region" description="Gly residues" evidence="11">
    <location>
        <begin position="234"/>
        <end position="248"/>
    </location>
</feature>
<dbReference type="EMBL" id="VSRR010004590">
    <property type="protein sequence ID" value="MPC40125.1"/>
    <property type="molecule type" value="Genomic_DNA"/>
</dbReference>
<comment type="caution">
    <text evidence="10">Lacks conserved residue(s) required for the propagation of feature annotation.</text>
</comment>
<evidence type="ECO:0000313" key="12">
    <source>
        <dbReference type="EMBL" id="MPC40125.1"/>
    </source>
</evidence>
<name>A0A5B7F3B2_PORTR</name>
<accession>A0A5B7F3B2</accession>
<feature type="region of interest" description="Disordered" evidence="11">
    <location>
        <begin position="117"/>
        <end position="138"/>
    </location>
</feature>